<name>A0ABS4JS24_9FIRM</name>
<dbReference type="SMART" id="SM00491">
    <property type="entry name" value="HELICc2"/>
    <property type="match status" value="1"/>
</dbReference>
<dbReference type="EMBL" id="JAGGLG010000007">
    <property type="protein sequence ID" value="MBP2017796.1"/>
    <property type="molecule type" value="Genomic_DNA"/>
</dbReference>
<comment type="caution">
    <text evidence="6">The sequence shown here is derived from an EMBL/GenBank/DDBJ whole genome shotgun (WGS) entry which is preliminary data.</text>
</comment>
<dbReference type="RefSeq" id="WP_209465935.1">
    <property type="nucleotide sequence ID" value="NZ_JAGGLG010000007.1"/>
</dbReference>
<keyword evidence="3" id="KW-0067">ATP-binding</keyword>
<dbReference type="PROSITE" id="PS51193">
    <property type="entry name" value="HELICASE_ATP_BIND_2"/>
    <property type="match status" value="1"/>
</dbReference>
<dbReference type="InterPro" id="IPR006555">
    <property type="entry name" value="ATP-dep_Helicase_C"/>
</dbReference>
<evidence type="ECO:0000256" key="4">
    <source>
        <dbReference type="ARBA" id="ARBA00038058"/>
    </source>
</evidence>
<dbReference type="InterPro" id="IPR045028">
    <property type="entry name" value="DinG/Rad3-like"/>
</dbReference>
<dbReference type="Pfam" id="PF13307">
    <property type="entry name" value="Helicase_C_2"/>
    <property type="match status" value="1"/>
</dbReference>
<feature type="domain" description="Helicase ATP-binding" evidence="5">
    <location>
        <begin position="31"/>
        <end position="296"/>
    </location>
</feature>
<dbReference type="Proteomes" id="UP001519289">
    <property type="component" value="Unassembled WGS sequence"/>
</dbReference>
<keyword evidence="2 6" id="KW-0378">Hydrolase</keyword>
<accession>A0ABS4JS24</accession>
<keyword evidence="7" id="KW-1185">Reference proteome</keyword>
<protein>
    <submittedName>
        <fullName evidence="6">ATP-dependent DNA helicase DinG</fullName>
        <ecNumber evidence="6">3.6.4.12</ecNumber>
    </submittedName>
</protein>
<dbReference type="PANTHER" id="PTHR11472">
    <property type="entry name" value="DNA REPAIR DEAD HELICASE RAD3/XP-D SUBFAMILY MEMBER"/>
    <property type="match status" value="1"/>
</dbReference>
<keyword evidence="6" id="KW-0347">Helicase</keyword>
<evidence type="ECO:0000256" key="2">
    <source>
        <dbReference type="ARBA" id="ARBA00022801"/>
    </source>
</evidence>
<dbReference type="SUPFAM" id="SSF52540">
    <property type="entry name" value="P-loop containing nucleoside triphosphate hydrolases"/>
    <property type="match status" value="1"/>
</dbReference>
<dbReference type="EC" id="3.6.4.12" evidence="6"/>
<dbReference type="Gene3D" id="3.40.50.300">
    <property type="entry name" value="P-loop containing nucleotide triphosphate hydrolases"/>
    <property type="match status" value="2"/>
</dbReference>
<evidence type="ECO:0000313" key="6">
    <source>
        <dbReference type="EMBL" id="MBP2017796.1"/>
    </source>
</evidence>
<dbReference type="InterPro" id="IPR027417">
    <property type="entry name" value="P-loop_NTPase"/>
</dbReference>
<dbReference type="GO" id="GO:0016787">
    <property type="term" value="F:hydrolase activity"/>
    <property type="evidence" value="ECO:0007669"/>
    <property type="project" value="UniProtKB-KW"/>
</dbReference>
<evidence type="ECO:0000313" key="7">
    <source>
        <dbReference type="Proteomes" id="UP001519289"/>
    </source>
</evidence>
<evidence type="ECO:0000256" key="1">
    <source>
        <dbReference type="ARBA" id="ARBA00022741"/>
    </source>
</evidence>
<proteinExistence type="inferred from homology"/>
<evidence type="ECO:0000256" key="3">
    <source>
        <dbReference type="ARBA" id="ARBA00022840"/>
    </source>
</evidence>
<keyword evidence="1" id="KW-0547">Nucleotide-binding</keyword>
<dbReference type="InterPro" id="IPR014013">
    <property type="entry name" value="Helic_SF1/SF2_ATP-bd_DinG/Rad3"/>
</dbReference>
<comment type="similarity">
    <text evidence="4">Belongs to the helicase family. DinG subfamily.</text>
</comment>
<reference evidence="6 7" key="1">
    <citation type="submission" date="2021-03" db="EMBL/GenBank/DDBJ databases">
        <title>Genomic Encyclopedia of Type Strains, Phase IV (KMG-IV): sequencing the most valuable type-strain genomes for metagenomic binning, comparative biology and taxonomic classification.</title>
        <authorList>
            <person name="Goeker M."/>
        </authorList>
    </citation>
    <scope>NUCLEOTIDE SEQUENCE [LARGE SCALE GENOMIC DNA]</scope>
    <source>
        <strain evidence="6 7">DSM 27138</strain>
    </source>
</reference>
<gene>
    <name evidence="6" type="ORF">J2Z79_001181</name>
</gene>
<sequence>MRLSWTNLPFKARNRAEFSQGLTNWLGQVFYEQLPGHGYEVREEQIYTAFRMARALAEGQPLFAEAGSGTGKTFAYLLPAVCYARFQGRPVVVATSSKVLQAQLIGPQGDIQALSRLLGLGIDARLATEPGEYVCRRKADALFLHRPKGWKALHSWARKTKTGARSEVPRTPDELWDQVSWDPSLPCDACRMRATCHVSAARQRCRAATDLIVTDHRLFAADLLTRAERLATGHLPLLPAYSAVVLDEAHHWPETWQRAQGHVVSRRRLAQTLDLIAGYARKRARGSSLQRRYERLADVVVAQVREAGRRLLDSVAAAVGPEEGKRTIPRAGSVMEAVDGLVTAVEQLQDELATEETMNEGLESEVTIRAYQAWLDDLLAALSMLREPDSLPWLEGEDMWVVPRRPLPLYGEQTLSTGTPVLFSSATLEPAYMARVLQINRYGTSRVGVPFNLAEQVLVYRPAEEADDVAETVKIIEAMRGRALVLLNSRADLERYRRSLTSAGLPWRILFEGDGERGAMLTQFRKDASSVLVGVTFWEGVDVPGESLSCVVIPRLPFPAHDPLIRERREQAQARGEDPFLAVDLPEMLIRLKQGAGRLIRTAQDRGVLALLDLSYLRHPWRDLVADALPEGAEVTADLQRIAAFCRDGRR</sequence>
<evidence type="ECO:0000259" key="5">
    <source>
        <dbReference type="PROSITE" id="PS51193"/>
    </source>
</evidence>
<dbReference type="PANTHER" id="PTHR11472:SF34">
    <property type="entry name" value="REGULATOR OF TELOMERE ELONGATION HELICASE 1"/>
    <property type="match status" value="1"/>
</dbReference>
<organism evidence="6 7">
    <name type="scientific">Symbiobacterium terraclitae</name>
    <dbReference type="NCBI Taxonomy" id="557451"/>
    <lineage>
        <taxon>Bacteria</taxon>
        <taxon>Bacillati</taxon>
        <taxon>Bacillota</taxon>
        <taxon>Clostridia</taxon>
        <taxon>Eubacteriales</taxon>
        <taxon>Symbiobacteriaceae</taxon>
        <taxon>Symbiobacterium</taxon>
    </lineage>
</organism>
<dbReference type="GO" id="GO:0003678">
    <property type="term" value="F:DNA helicase activity"/>
    <property type="evidence" value="ECO:0007669"/>
    <property type="project" value="UniProtKB-EC"/>
</dbReference>